<dbReference type="RefSeq" id="WP_142002957.1">
    <property type="nucleotide sequence ID" value="NZ_VFML01000002.1"/>
</dbReference>
<gene>
    <name evidence="3" type="ORF">FB471_5970</name>
</gene>
<name>A0A542CSP3_AMYCI</name>
<evidence type="ECO:0000256" key="1">
    <source>
        <dbReference type="SAM" id="MobiDB-lite"/>
    </source>
</evidence>
<keyword evidence="2" id="KW-0472">Membrane</keyword>
<feature type="compositionally biased region" description="Basic and acidic residues" evidence="1">
    <location>
        <begin position="157"/>
        <end position="173"/>
    </location>
</feature>
<dbReference type="Proteomes" id="UP000320876">
    <property type="component" value="Unassembled WGS sequence"/>
</dbReference>
<comment type="caution">
    <text evidence="3">The sequence shown here is derived from an EMBL/GenBank/DDBJ whole genome shotgun (WGS) entry which is preliminary data.</text>
</comment>
<feature type="region of interest" description="Disordered" evidence="1">
    <location>
        <begin position="157"/>
        <end position="183"/>
    </location>
</feature>
<dbReference type="OrthoDB" id="3630560at2"/>
<sequence length="183" mass="20111">MGGTRRDWPRAGVVIVLILGFAIVAVFVHERIERPDAEPLSPVQRAEAEAVLAEAVRLSQAGEYEALCAQLPDHRGMCDIFLRDASREGWKPGPRPPEVTATRRQEGDPELILELAGTRADGSRYETDFSVTRTEEGLVARFPVYWSPVNLVRGKSEPCDPPVGEHEACRKAVDVAPPSTTAR</sequence>
<keyword evidence="2" id="KW-1133">Transmembrane helix</keyword>
<evidence type="ECO:0000313" key="3">
    <source>
        <dbReference type="EMBL" id="TQI93825.1"/>
    </source>
</evidence>
<protein>
    <submittedName>
        <fullName evidence="3">Uncharacterized protein</fullName>
    </submittedName>
</protein>
<feature type="transmembrane region" description="Helical" evidence="2">
    <location>
        <begin position="12"/>
        <end position="29"/>
    </location>
</feature>
<accession>A0A542CSP3</accession>
<organism evidence="3 4">
    <name type="scientific">Amycolatopsis cihanbeyliensis</name>
    <dbReference type="NCBI Taxonomy" id="1128664"/>
    <lineage>
        <taxon>Bacteria</taxon>
        <taxon>Bacillati</taxon>
        <taxon>Actinomycetota</taxon>
        <taxon>Actinomycetes</taxon>
        <taxon>Pseudonocardiales</taxon>
        <taxon>Pseudonocardiaceae</taxon>
        <taxon>Amycolatopsis</taxon>
    </lineage>
</organism>
<reference evidence="3 4" key="1">
    <citation type="submission" date="2019-06" db="EMBL/GenBank/DDBJ databases">
        <title>Sequencing the genomes of 1000 actinobacteria strains.</title>
        <authorList>
            <person name="Klenk H.-P."/>
        </authorList>
    </citation>
    <scope>NUCLEOTIDE SEQUENCE [LARGE SCALE GENOMIC DNA]</scope>
    <source>
        <strain evidence="3 4">DSM 45679</strain>
    </source>
</reference>
<evidence type="ECO:0000313" key="4">
    <source>
        <dbReference type="Proteomes" id="UP000320876"/>
    </source>
</evidence>
<dbReference type="EMBL" id="VFML01000002">
    <property type="protein sequence ID" value="TQI93825.1"/>
    <property type="molecule type" value="Genomic_DNA"/>
</dbReference>
<proteinExistence type="predicted"/>
<evidence type="ECO:0000256" key="2">
    <source>
        <dbReference type="SAM" id="Phobius"/>
    </source>
</evidence>
<keyword evidence="4" id="KW-1185">Reference proteome</keyword>
<dbReference type="AlphaFoldDB" id="A0A542CSP3"/>
<keyword evidence="2" id="KW-0812">Transmembrane</keyword>